<feature type="coiled-coil region" evidence="1">
    <location>
        <begin position="695"/>
        <end position="743"/>
    </location>
</feature>
<feature type="compositionally biased region" description="Low complexity" evidence="2">
    <location>
        <begin position="100"/>
        <end position="118"/>
    </location>
</feature>
<evidence type="ECO:0000256" key="1">
    <source>
        <dbReference type="SAM" id="Coils"/>
    </source>
</evidence>
<evidence type="ECO:0000313" key="3">
    <source>
        <dbReference type="EMBL" id="KRX02143.1"/>
    </source>
</evidence>
<organism evidence="3 4">
    <name type="scientific">Pseudocohnilembus persalinus</name>
    <name type="common">Ciliate</name>
    <dbReference type="NCBI Taxonomy" id="266149"/>
    <lineage>
        <taxon>Eukaryota</taxon>
        <taxon>Sar</taxon>
        <taxon>Alveolata</taxon>
        <taxon>Ciliophora</taxon>
        <taxon>Intramacronucleata</taxon>
        <taxon>Oligohymenophorea</taxon>
        <taxon>Scuticociliatia</taxon>
        <taxon>Philasterida</taxon>
        <taxon>Pseudocohnilembidae</taxon>
        <taxon>Pseudocohnilembus</taxon>
    </lineage>
</organism>
<protein>
    <submittedName>
        <fullName evidence="3">Uncharacterized protein</fullName>
    </submittedName>
</protein>
<reference evidence="3 4" key="1">
    <citation type="journal article" date="2015" name="Sci. Rep.">
        <title>Genome of the facultative scuticociliatosis pathogen Pseudocohnilembus persalinus provides insight into its virulence through horizontal gene transfer.</title>
        <authorList>
            <person name="Xiong J."/>
            <person name="Wang G."/>
            <person name="Cheng J."/>
            <person name="Tian M."/>
            <person name="Pan X."/>
            <person name="Warren A."/>
            <person name="Jiang C."/>
            <person name="Yuan D."/>
            <person name="Miao W."/>
        </authorList>
    </citation>
    <scope>NUCLEOTIDE SEQUENCE [LARGE SCALE GENOMIC DNA]</scope>
    <source>
        <strain evidence="3">36N120E</strain>
    </source>
</reference>
<dbReference type="Proteomes" id="UP000054937">
    <property type="component" value="Unassembled WGS sequence"/>
</dbReference>
<keyword evidence="1" id="KW-0175">Coiled coil</keyword>
<sequence length="1424" mass="169266">MSLQVLIFLGDKNGSENDDKTEIKTEMNLQQLQKQQFSQQNQKIANISQLENQHFTNFIGQEESKKAVKKYQMNKINQQQLSIEQEDFCSDKENNPQFVNKNQQLNDQNSDNDNKQNNNKKSIYIQSIDSNSYFNQGQIQNQKQNLNKDNTSNQAYNSQFSYIQHDDSIQLSADNQLNKKQNNFGPAQLIQQQQEIIQKNLERSRNTQVYSKNSVNHSQSLKDQNLLNQSSFNEEQKIKNHLDSIRQYTPHSNSKLNNQTKQNYLTQNNSNLNHNGYQNLTKLLRYRQNSGGKCQDSIKKMEQKFYQQSLKKFDENQLLITQKKISPKKQISEQKESTHESSIKISQMIDNIASNFQKVQLFKNSQQKNQSIQQVNTHKKNLLDEQIQGQDNPQKTFQQKEKQNENLIKNEEQQVHACSIQRFNPFSGQKMLDDNNQQTQIKLSRKNSQKNYEFNEQKENQQNQNMQSNQVSSSLISQIDQFEDYHSQNEQEQYQSSNCQIQTDNDQYYNEEQNQNFHKQQSNKNFQPGFNEQQIQYQNNLLTQEQCNDTEQQQQQQFQQVENQMELVDYNFNSEQSYRGQDLNQNLQKNQQNMSNFYEHQTLKNDNQQYLKQQLFNQYDTIQGHDQQQIKNCSSQFDQLQQQQYDTVKYQQYNKNENCKQSKLPEFLIKNQFESKKFNLQNQTLLEAQQYILQNKKLNEQLMISNKNFQKSQQKIGKLEQENKSLKDKLKSKETQLKNITSKNQQRLQFRDDSYKDLSYKQKIEHQSSNYINEQNQQVVQEIQCIKMYKQMLLTLNEFYKKNDMGQMKEILEILQSDDNNLVQIVQNYQIMYHSLLSKYQLLVNSNEQSLQNLKNEQIKEFGQENFENSNQNILIDQIHTQTESSVLIEENRDENQSNNSNCEDGYSPSRKLKFTEVSVSKDPQIQSYDQNFSQAIFLQNDKQIQPNENSYNNQFKKDCINLNQHQYLENINSQDVPYKNYIYNTQKNDGQIQNEYFSEQQKIQQYSKQLDLTDLKNENDKYENNQQNLKNLKYQDILKQKNQYKFISSNSKNINNEKINRLNKRSNSLTLSSNSLSQSQNYLKNTLQDYSNTAILQNDQNIQDNQYKNMNKNGNKLNTIINSEHEESDVLITDLDYEQQEIFQNEKRIENQEEQQQLQSNQQIENSQKKNLKKKILNQIQLNNKSKTQHQQIQLQLEQHHQNDMILKSLIRDQYDFQNYDKKISKALNLTSKNSSQTMKNILFNNTIFESSQKQRQKQIINQKSSGKNFVRNNSLNFDCNNKNNKLSYSQIHEKSKSQKKNYKNKQRNQSCNLNSSVKPQNLTYNLESCKQQSKVQANQIYFSHTIDNDSLENLLCNTTQNQGLKQINLNKNQIQIPFDDKNQIKQRYEMFENIRQQQIHTVYKNQQQRSAKSVQGRFIKKY</sequence>
<feature type="region of interest" description="Disordered" evidence="2">
    <location>
        <begin position="456"/>
        <end position="475"/>
    </location>
</feature>
<keyword evidence="4" id="KW-1185">Reference proteome</keyword>
<comment type="caution">
    <text evidence="3">The sequence shown here is derived from an EMBL/GenBank/DDBJ whole genome shotgun (WGS) entry which is preliminary data.</text>
</comment>
<feature type="compositionally biased region" description="Basic residues" evidence="2">
    <location>
        <begin position="1299"/>
        <end position="1308"/>
    </location>
</feature>
<name>A0A0V0QIL5_PSEPJ</name>
<feature type="region of interest" description="Disordered" evidence="2">
    <location>
        <begin position="91"/>
        <end position="118"/>
    </location>
</feature>
<proteinExistence type="predicted"/>
<feature type="compositionally biased region" description="Low complexity" evidence="2">
    <location>
        <begin position="460"/>
        <end position="474"/>
    </location>
</feature>
<dbReference type="EMBL" id="LDAU01000157">
    <property type="protein sequence ID" value="KRX02143.1"/>
    <property type="molecule type" value="Genomic_DNA"/>
</dbReference>
<feature type="coiled-coil region" evidence="1">
    <location>
        <begin position="1136"/>
        <end position="1176"/>
    </location>
</feature>
<dbReference type="InParanoid" id="A0A0V0QIL5"/>
<gene>
    <name evidence="3" type="ORF">PPERSA_06338</name>
</gene>
<evidence type="ECO:0000256" key="2">
    <source>
        <dbReference type="SAM" id="MobiDB-lite"/>
    </source>
</evidence>
<evidence type="ECO:0000313" key="4">
    <source>
        <dbReference type="Proteomes" id="UP000054937"/>
    </source>
</evidence>
<feature type="region of interest" description="Disordered" evidence="2">
    <location>
        <begin position="1298"/>
        <end position="1318"/>
    </location>
</feature>
<accession>A0A0V0QIL5</accession>